<evidence type="ECO:0000256" key="1">
    <source>
        <dbReference type="SAM" id="Phobius"/>
    </source>
</evidence>
<dbReference type="STRING" id="1307763.L21SP4_01060"/>
<reference evidence="3" key="1">
    <citation type="submission" date="2015-02" db="EMBL/GenBank/DDBJ databases">
        <title>Description and complete genome sequence of the first cultured representative of the subdivision 5 of the Verrucomicrobia phylum.</title>
        <authorList>
            <person name="Spring S."/>
            <person name="Bunk B."/>
            <person name="Sproer C."/>
            <person name="Klenk H.-P."/>
        </authorList>
    </citation>
    <scope>NUCLEOTIDE SEQUENCE [LARGE SCALE GENOMIC DNA]</scope>
    <source>
        <strain evidence="3">L21-Fru-AB</strain>
    </source>
</reference>
<organism evidence="2 3">
    <name type="scientific">Kiritimatiella glycovorans</name>
    <dbReference type="NCBI Taxonomy" id="1307763"/>
    <lineage>
        <taxon>Bacteria</taxon>
        <taxon>Pseudomonadati</taxon>
        <taxon>Kiritimatiellota</taxon>
        <taxon>Kiritimatiellia</taxon>
        <taxon>Kiritimatiellales</taxon>
        <taxon>Kiritimatiellaceae</taxon>
        <taxon>Kiritimatiella</taxon>
    </lineage>
</organism>
<feature type="transmembrane region" description="Helical" evidence="1">
    <location>
        <begin position="39"/>
        <end position="60"/>
    </location>
</feature>
<evidence type="ECO:0000313" key="2">
    <source>
        <dbReference type="EMBL" id="AKJ64314.1"/>
    </source>
</evidence>
<evidence type="ECO:0000313" key="3">
    <source>
        <dbReference type="Proteomes" id="UP000035268"/>
    </source>
</evidence>
<protein>
    <submittedName>
        <fullName evidence="2">Uncharacterized protein</fullName>
    </submittedName>
</protein>
<dbReference type="AlphaFoldDB" id="A0A0G3EJL2"/>
<name>A0A0G3EJL2_9BACT</name>
<keyword evidence="3" id="KW-1185">Reference proteome</keyword>
<keyword evidence="1" id="KW-0472">Membrane</keyword>
<dbReference type="Proteomes" id="UP000035268">
    <property type="component" value="Chromosome"/>
</dbReference>
<feature type="transmembrane region" description="Helical" evidence="1">
    <location>
        <begin position="66"/>
        <end position="83"/>
    </location>
</feature>
<gene>
    <name evidence="2" type="ORF">L21SP4_01060</name>
</gene>
<sequence>MNPGLIGGVVGTLVGVAGGAVGTWCSIKNTNGPLERTFMIRASVMMWVFALVFIALLFLIPAPYGWMATLPFSLMLPLLIVWGNRKQQQIRSLESTLRKGADEPGE</sequence>
<keyword evidence="1" id="KW-0812">Transmembrane</keyword>
<dbReference type="KEGG" id="vbl:L21SP4_01060"/>
<feature type="transmembrane region" description="Helical" evidence="1">
    <location>
        <begin position="6"/>
        <end position="27"/>
    </location>
</feature>
<dbReference type="OrthoDB" id="290718at2"/>
<accession>A0A0G3EJL2</accession>
<keyword evidence="1" id="KW-1133">Transmembrane helix</keyword>
<reference evidence="2 3" key="2">
    <citation type="journal article" date="2016" name="ISME J.">
        <title>Characterization of the first cultured representative of Verrucomicrobia subdivision 5 indicates the proposal of a novel phylum.</title>
        <authorList>
            <person name="Spring S."/>
            <person name="Bunk B."/>
            <person name="Sproer C."/>
            <person name="Schumann P."/>
            <person name="Rohde M."/>
            <person name="Tindall B.J."/>
            <person name="Klenk H.P."/>
        </authorList>
    </citation>
    <scope>NUCLEOTIDE SEQUENCE [LARGE SCALE GENOMIC DNA]</scope>
    <source>
        <strain evidence="2 3">L21-Fru-AB</strain>
    </source>
</reference>
<dbReference type="EMBL" id="CP010904">
    <property type="protein sequence ID" value="AKJ64314.1"/>
    <property type="molecule type" value="Genomic_DNA"/>
</dbReference>
<proteinExistence type="predicted"/>
<dbReference type="RefSeq" id="WP_052881665.1">
    <property type="nucleotide sequence ID" value="NZ_CP010904.1"/>
</dbReference>